<organism evidence="2 3">
    <name type="scientific">Cymbomonas tetramitiformis</name>
    <dbReference type="NCBI Taxonomy" id="36881"/>
    <lineage>
        <taxon>Eukaryota</taxon>
        <taxon>Viridiplantae</taxon>
        <taxon>Chlorophyta</taxon>
        <taxon>Pyramimonadophyceae</taxon>
        <taxon>Pyramimonadales</taxon>
        <taxon>Pyramimonadaceae</taxon>
        <taxon>Cymbomonas</taxon>
    </lineage>
</organism>
<dbReference type="Proteomes" id="UP001190700">
    <property type="component" value="Unassembled WGS sequence"/>
</dbReference>
<reference evidence="2 3" key="1">
    <citation type="journal article" date="2015" name="Genome Biol. Evol.">
        <title>Comparative Genomics of a Bacterivorous Green Alga Reveals Evolutionary Causalities and Consequences of Phago-Mixotrophic Mode of Nutrition.</title>
        <authorList>
            <person name="Burns J.A."/>
            <person name="Paasch A."/>
            <person name="Narechania A."/>
            <person name="Kim E."/>
        </authorList>
    </citation>
    <scope>NUCLEOTIDE SEQUENCE [LARGE SCALE GENOMIC DNA]</scope>
    <source>
        <strain evidence="2 3">PLY_AMNH</strain>
    </source>
</reference>
<feature type="chain" id="PRO_5042151626" evidence="1">
    <location>
        <begin position="18"/>
        <end position="418"/>
    </location>
</feature>
<dbReference type="AlphaFoldDB" id="A0AAE0H3I8"/>
<proteinExistence type="predicted"/>
<protein>
    <submittedName>
        <fullName evidence="2">Uncharacterized protein</fullName>
    </submittedName>
</protein>
<gene>
    <name evidence="2" type="ORF">CYMTET_3347</name>
</gene>
<sequence length="418" mass="47119">MIYSIIVAILPLVVTNAASDVPHRSTPSWHPRYFRPARPVEKLSRGLAAPLPEPIEVRPNRSISYQELTKDVAKWSGWQADDFESDIQKMSAANEYLSTKIAPSTFLGKTYPWITGGSCATVFEVSDPKGQKVRFNPTPVEEKFTKTPGPDLRPPRAVNSIVKFSCSAGLPYRKEDVCVNCLSSNPNKLTSIPVQNKMQQLALAIQRIADDCGLHDVHARAWAGHVKTKLPDGSDYEVVMPALFNERAPGIAVRPLVDASFNKERSKHLLQIWKSLDSREIYRMALFDLLLGHCDRHTEQIFIDDGGATDISKLKSHLTSIDSDNILTDRSCHMSTHLVDSLVLPGTRYWYESRYDPGFVRSFFANTGRPVKERVSPAYYFDYRCHVPDGKIGFHYPNAFKATYFRYPAPIPPLYQTT</sequence>
<keyword evidence="3" id="KW-1185">Reference proteome</keyword>
<dbReference type="EMBL" id="LGRX02000199">
    <property type="protein sequence ID" value="KAK3289214.1"/>
    <property type="molecule type" value="Genomic_DNA"/>
</dbReference>
<keyword evidence="1" id="KW-0732">Signal</keyword>
<name>A0AAE0H3I8_9CHLO</name>
<evidence type="ECO:0000313" key="2">
    <source>
        <dbReference type="EMBL" id="KAK3289214.1"/>
    </source>
</evidence>
<comment type="caution">
    <text evidence="2">The sequence shown here is derived from an EMBL/GenBank/DDBJ whole genome shotgun (WGS) entry which is preliminary data.</text>
</comment>
<feature type="signal peptide" evidence="1">
    <location>
        <begin position="1"/>
        <end position="17"/>
    </location>
</feature>
<accession>A0AAE0H3I8</accession>
<evidence type="ECO:0000313" key="3">
    <source>
        <dbReference type="Proteomes" id="UP001190700"/>
    </source>
</evidence>
<evidence type="ECO:0000256" key="1">
    <source>
        <dbReference type="SAM" id="SignalP"/>
    </source>
</evidence>